<dbReference type="EMBL" id="GEGO01005999">
    <property type="protein sequence ID" value="JAR89405.1"/>
    <property type="molecule type" value="Transcribed_RNA"/>
</dbReference>
<feature type="signal peptide" evidence="1">
    <location>
        <begin position="1"/>
        <end position="25"/>
    </location>
</feature>
<accession>A0A147BGI2</accession>
<dbReference type="AlphaFoldDB" id="A0A147BGI2"/>
<feature type="chain" id="PRO_5007542301" evidence="1">
    <location>
        <begin position="26"/>
        <end position="116"/>
    </location>
</feature>
<evidence type="ECO:0000313" key="2">
    <source>
        <dbReference type="EMBL" id="JAR89405.1"/>
    </source>
</evidence>
<protein>
    <submittedName>
        <fullName evidence="2">Putative secreted protein</fullName>
    </submittedName>
</protein>
<sequence>MLRVASAGSSFICLVLFLQSSPSSSERAGPSSPSHGHLLADTEYFIIVRIFRDVSLFFFVCYRTLCFLKKYGTSFRLSSELLPSFESLGSLDAARCDVETKEGWHATVRFMSGSFG</sequence>
<reference evidence="2" key="1">
    <citation type="journal article" date="2018" name="PLoS Negl. Trop. Dis.">
        <title>Sialome diversity of ticks revealed by RNAseq of single tick salivary glands.</title>
        <authorList>
            <person name="Perner J."/>
            <person name="Kropackova S."/>
            <person name="Kopacek P."/>
            <person name="Ribeiro J.M."/>
        </authorList>
    </citation>
    <scope>NUCLEOTIDE SEQUENCE</scope>
    <source>
        <strain evidence="2">Siblings of single egg batch collected in Ceske Budejovice</strain>
        <tissue evidence="2">Salivary glands</tissue>
    </source>
</reference>
<evidence type="ECO:0000256" key="1">
    <source>
        <dbReference type="SAM" id="SignalP"/>
    </source>
</evidence>
<proteinExistence type="predicted"/>
<keyword evidence="1" id="KW-0732">Signal</keyword>
<organism evidence="2">
    <name type="scientific">Ixodes ricinus</name>
    <name type="common">Common tick</name>
    <name type="synonym">Acarus ricinus</name>
    <dbReference type="NCBI Taxonomy" id="34613"/>
    <lineage>
        <taxon>Eukaryota</taxon>
        <taxon>Metazoa</taxon>
        <taxon>Ecdysozoa</taxon>
        <taxon>Arthropoda</taxon>
        <taxon>Chelicerata</taxon>
        <taxon>Arachnida</taxon>
        <taxon>Acari</taxon>
        <taxon>Parasitiformes</taxon>
        <taxon>Ixodida</taxon>
        <taxon>Ixodoidea</taxon>
        <taxon>Ixodidae</taxon>
        <taxon>Ixodinae</taxon>
        <taxon>Ixodes</taxon>
    </lineage>
</organism>
<name>A0A147BGI2_IXORI</name>